<evidence type="ECO:0000256" key="3">
    <source>
        <dbReference type="ARBA" id="ARBA00023082"/>
    </source>
</evidence>
<dbReference type="GO" id="GO:0003677">
    <property type="term" value="F:DNA binding"/>
    <property type="evidence" value="ECO:0007669"/>
    <property type="project" value="UniProtKB-KW"/>
</dbReference>
<dbReference type="Proteomes" id="UP000194450">
    <property type="component" value="Unassembled WGS sequence"/>
</dbReference>
<dbReference type="SUPFAM" id="SSF88946">
    <property type="entry name" value="Sigma2 domain of RNA polymerase sigma factors"/>
    <property type="match status" value="1"/>
</dbReference>
<keyword evidence="5 6" id="KW-0804">Transcription</keyword>
<dbReference type="OrthoDB" id="9780326at2"/>
<dbReference type="Pfam" id="PF04542">
    <property type="entry name" value="Sigma70_r2"/>
    <property type="match status" value="1"/>
</dbReference>
<name>A0A1Y6EQX4_9GAMM</name>
<evidence type="ECO:0000313" key="10">
    <source>
        <dbReference type="Proteomes" id="UP000194450"/>
    </source>
</evidence>
<dbReference type="RefSeq" id="WP_086434279.1">
    <property type="nucleotide sequence ID" value="NZ_FXWH01000001.1"/>
</dbReference>
<feature type="domain" description="RNA polymerase sigma factor 70 region 4 type 2" evidence="8">
    <location>
        <begin position="124"/>
        <end position="167"/>
    </location>
</feature>
<keyword evidence="10" id="KW-1185">Reference proteome</keyword>
<keyword evidence="3 6" id="KW-0731">Sigma factor</keyword>
<evidence type="ECO:0000259" key="8">
    <source>
        <dbReference type="Pfam" id="PF08281"/>
    </source>
</evidence>
<dbReference type="InterPro" id="IPR013325">
    <property type="entry name" value="RNA_pol_sigma_r2"/>
</dbReference>
<feature type="domain" description="RNA polymerase sigma-70 region 2" evidence="7">
    <location>
        <begin position="25"/>
        <end position="90"/>
    </location>
</feature>
<dbReference type="PROSITE" id="PS01063">
    <property type="entry name" value="SIGMA70_ECF"/>
    <property type="match status" value="1"/>
</dbReference>
<dbReference type="Gene3D" id="1.10.10.10">
    <property type="entry name" value="Winged helix-like DNA-binding domain superfamily/Winged helix DNA-binding domain"/>
    <property type="match status" value="1"/>
</dbReference>
<dbReference type="Gene3D" id="1.10.1740.10">
    <property type="match status" value="1"/>
</dbReference>
<dbReference type="NCBIfam" id="TIGR02937">
    <property type="entry name" value="sigma70-ECF"/>
    <property type="match status" value="1"/>
</dbReference>
<accession>A0A1Y6EQX4</accession>
<dbReference type="InterPro" id="IPR036388">
    <property type="entry name" value="WH-like_DNA-bd_sf"/>
</dbReference>
<dbReference type="GO" id="GO:0006352">
    <property type="term" value="P:DNA-templated transcription initiation"/>
    <property type="evidence" value="ECO:0007669"/>
    <property type="project" value="InterPro"/>
</dbReference>
<evidence type="ECO:0000256" key="5">
    <source>
        <dbReference type="ARBA" id="ARBA00023163"/>
    </source>
</evidence>
<dbReference type="GO" id="GO:0016987">
    <property type="term" value="F:sigma factor activity"/>
    <property type="evidence" value="ECO:0007669"/>
    <property type="project" value="UniProtKB-KW"/>
</dbReference>
<dbReference type="AlphaFoldDB" id="A0A1Y6EQX4"/>
<comment type="similarity">
    <text evidence="1 6">Belongs to the sigma-70 factor family. ECF subfamily.</text>
</comment>
<keyword evidence="2 6" id="KW-0805">Transcription regulation</keyword>
<evidence type="ECO:0000313" key="9">
    <source>
        <dbReference type="EMBL" id="SMQ65074.1"/>
    </source>
</evidence>
<proteinExistence type="inferred from homology"/>
<dbReference type="InterPro" id="IPR014284">
    <property type="entry name" value="RNA_pol_sigma-70_dom"/>
</dbReference>
<dbReference type="PANTHER" id="PTHR43133:SF8">
    <property type="entry name" value="RNA POLYMERASE SIGMA FACTOR HI_1459-RELATED"/>
    <property type="match status" value="1"/>
</dbReference>
<dbReference type="InterPro" id="IPR013249">
    <property type="entry name" value="RNA_pol_sigma70_r4_t2"/>
</dbReference>
<dbReference type="InterPro" id="IPR000838">
    <property type="entry name" value="RNA_pol_sigma70_ECF_CS"/>
</dbReference>
<reference evidence="10" key="1">
    <citation type="submission" date="2017-04" db="EMBL/GenBank/DDBJ databases">
        <authorList>
            <person name="Varghese N."/>
            <person name="Submissions S."/>
        </authorList>
    </citation>
    <scope>NUCLEOTIDE SEQUENCE [LARGE SCALE GENOMIC DNA]</scope>
</reference>
<evidence type="ECO:0000256" key="6">
    <source>
        <dbReference type="RuleBase" id="RU000716"/>
    </source>
</evidence>
<dbReference type="InterPro" id="IPR039425">
    <property type="entry name" value="RNA_pol_sigma-70-like"/>
</dbReference>
<dbReference type="PANTHER" id="PTHR43133">
    <property type="entry name" value="RNA POLYMERASE ECF-TYPE SIGMA FACTO"/>
    <property type="match status" value="1"/>
</dbReference>
<dbReference type="InterPro" id="IPR013324">
    <property type="entry name" value="RNA_pol_sigma_r3/r4-like"/>
</dbReference>
<organism evidence="9 10">
    <name type="scientific">Pseudidiomarina planktonica</name>
    <dbReference type="NCBI Taxonomy" id="1323738"/>
    <lineage>
        <taxon>Bacteria</taxon>
        <taxon>Pseudomonadati</taxon>
        <taxon>Pseudomonadota</taxon>
        <taxon>Gammaproteobacteria</taxon>
        <taxon>Alteromonadales</taxon>
        <taxon>Idiomarinaceae</taxon>
        <taxon>Pseudidiomarina</taxon>
    </lineage>
</organism>
<evidence type="ECO:0000256" key="2">
    <source>
        <dbReference type="ARBA" id="ARBA00023015"/>
    </source>
</evidence>
<protein>
    <recommendedName>
        <fullName evidence="6">RNA polymerase sigma factor</fullName>
    </recommendedName>
</protein>
<dbReference type="SUPFAM" id="SSF88659">
    <property type="entry name" value="Sigma3 and sigma4 domains of RNA polymerase sigma factors"/>
    <property type="match status" value="1"/>
</dbReference>
<dbReference type="Pfam" id="PF08281">
    <property type="entry name" value="Sigma70_r4_2"/>
    <property type="match status" value="1"/>
</dbReference>
<evidence type="ECO:0000256" key="1">
    <source>
        <dbReference type="ARBA" id="ARBA00010641"/>
    </source>
</evidence>
<sequence length="174" mass="20087">MNQFSDAQLVAIIQSSADHSAFDELFRRHHLKLRNFMRSRVQEATADDVLQETYIKAFTQISKFKLEAAFSTWLFSIALNEYRQFVRKKSIFEKLKDSLFRQPQLGKTTSEVDVLIDFTRGASALSPVQYNLYVMSRVYGYSHSEIATRTKLPLGTVKTHLLQAEKLMKVVLSE</sequence>
<keyword evidence="4 6" id="KW-0238">DNA-binding</keyword>
<evidence type="ECO:0000259" key="7">
    <source>
        <dbReference type="Pfam" id="PF04542"/>
    </source>
</evidence>
<dbReference type="InterPro" id="IPR007627">
    <property type="entry name" value="RNA_pol_sigma70_r2"/>
</dbReference>
<evidence type="ECO:0000256" key="4">
    <source>
        <dbReference type="ARBA" id="ARBA00023125"/>
    </source>
</evidence>
<gene>
    <name evidence="9" type="ORF">SAMN06297229_1175</name>
</gene>
<dbReference type="EMBL" id="FXWH01000001">
    <property type="protein sequence ID" value="SMQ65074.1"/>
    <property type="molecule type" value="Genomic_DNA"/>
</dbReference>